<keyword evidence="1" id="KW-0472">Membrane</keyword>
<reference evidence="2 3" key="1">
    <citation type="submission" date="2019-05" db="EMBL/GenBank/DDBJ databases">
        <title>Another draft genome of Portunus trituberculatus and its Hox gene families provides insights of decapod evolution.</title>
        <authorList>
            <person name="Jeong J.-H."/>
            <person name="Song I."/>
            <person name="Kim S."/>
            <person name="Choi T."/>
            <person name="Kim D."/>
            <person name="Ryu S."/>
            <person name="Kim W."/>
        </authorList>
    </citation>
    <scope>NUCLEOTIDE SEQUENCE [LARGE SCALE GENOMIC DNA]</scope>
    <source>
        <tissue evidence="2">Muscle</tissue>
    </source>
</reference>
<keyword evidence="1" id="KW-1133">Transmembrane helix</keyword>
<dbReference type="Proteomes" id="UP000324222">
    <property type="component" value="Unassembled WGS sequence"/>
</dbReference>
<accession>A0A5B7EW76</accession>
<evidence type="ECO:0000313" key="2">
    <source>
        <dbReference type="EMBL" id="MPC39001.1"/>
    </source>
</evidence>
<organism evidence="2 3">
    <name type="scientific">Portunus trituberculatus</name>
    <name type="common">Swimming crab</name>
    <name type="synonym">Neptunus trituberculatus</name>
    <dbReference type="NCBI Taxonomy" id="210409"/>
    <lineage>
        <taxon>Eukaryota</taxon>
        <taxon>Metazoa</taxon>
        <taxon>Ecdysozoa</taxon>
        <taxon>Arthropoda</taxon>
        <taxon>Crustacea</taxon>
        <taxon>Multicrustacea</taxon>
        <taxon>Malacostraca</taxon>
        <taxon>Eumalacostraca</taxon>
        <taxon>Eucarida</taxon>
        <taxon>Decapoda</taxon>
        <taxon>Pleocyemata</taxon>
        <taxon>Brachyura</taxon>
        <taxon>Eubrachyura</taxon>
        <taxon>Portunoidea</taxon>
        <taxon>Portunidae</taxon>
        <taxon>Portuninae</taxon>
        <taxon>Portunus</taxon>
    </lineage>
</organism>
<evidence type="ECO:0000256" key="1">
    <source>
        <dbReference type="SAM" id="Phobius"/>
    </source>
</evidence>
<comment type="caution">
    <text evidence="2">The sequence shown here is derived from an EMBL/GenBank/DDBJ whole genome shotgun (WGS) entry which is preliminary data.</text>
</comment>
<keyword evidence="1" id="KW-0812">Transmembrane</keyword>
<keyword evidence="3" id="KW-1185">Reference proteome</keyword>
<proteinExistence type="predicted"/>
<name>A0A5B7EW76_PORTR</name>
<gene>
    <name evidence="2" type="ORF">E2C01_032520</name>
</gene>
<dbReference type="AlphaFoldDB" id="A0A5B7EW76"/>
<protein>
    <submittedName>
        <fullName evidence="2">Uncharacterized protein</fullName>
    </submittedName>
</protein>
<feature type="transmembrane region" description="Helical" evidence="1">
    <location>
        <begin position="67"/>
        <end position="91"/>
    </location>
</feature>
<dbReference type="EMBL" id="VSRR010004230">
    <property type="protein sequence ID" value="MPC39001.1"/>
    <property type="molecule type" value="Genomic_DNA"/>
</dbReference>
<sequence length="119" mass="12680">MPLNFIEGWEGGNGGGVTLFSYFVFLSLSSYTSSSTCSSFSSTNVSSSFNSASTVSSSIFASSSSPFIFRLPTSIPLFLCLIFLLLPIGLLQKRVNHLGRAQVAVQEVSGSPYKESNST</sequence>
<evidence type="ECO:0000313" key="3">
    <source>
        <dbReference type="Proteomes" id="UP000324222"/>
    </source>
</evidence>